<feature type="transmembrane region" description="Helical" evidence="1">
    <location>
        <begin position="393"/>
        <end position="416"/>
    </location>
</feature>
<feature type="transmembrane region" description="Helical" evidence="1">
    <location>
        <begin position="247"/>
        <end position="268"/>
    </location>
</feature>
<keyword evidence="1" id="KW-0812">Transmembrane</keyword>
<protein>
    <submittedName>
        <fullName evidence="2">Uncharacterized protein</fullName>
    </submittedName>
</protein>
<feature type="transmembrane region" description="Helical" evidence="1">
    <location>
        <begin position="348"/>
        <end position="372"/>
    </location>
</feature>
<feature type="transmembrane region" description="Helical" evidence="1">
    <location>
        <begin position="456"/>
        <end position="478"/>
    </location>
</feature>
<feature type="transmembrane region" description="Helical" evidence="1">
    <location>
        <begin position="498"/>
        <end position="520"/>
    </location>
</feature>
<gene>
    <name evidence="2" type="ORF">ENX73_05685</name>
</gene>
<sequence length="534" mass="59143">MSQLGLLLRYKLMMWSNIPKRRGRRGMPLFVYVLILAGIFAGISIPAYFLFIDTFRNYSSIIFNGVSLADIFVEISMIGIFILVLVTDTPSIALNIFMSDDVEFLLSLPISQPTIFISKTIETMVQGGFPALFLIPILIAYATATEMSWYAIIFMFLMYILYFFILTAVSALIALGVSKVASRSGTQRFMIFTSLIVYVFAIILMNAVGSLNSNTTATANSFAHYVNTVNSPFLPSTWFLDAIKMQWQGILFLVVASGGLSILAYIVASNGILTGFSRMTGANKKTSHKKAYRIRGPIMAFVSKDIKLMRREPSILFLLIYPAIFPLIFFAGSIFSGHGGMIDAMIPAILMSVFVSSMYTVMATASLVSIEIKVGDFVNTLPVGKRTPLWSKAFVIMSSFAIVMIVTFAILSIIFGDVFFPMITVVFSAPILLILSFFGVYATIKWPNSIGGIRRPLNTTGSFVSMGIGFLGAVLAFSEGFYVSENQIISFLPAVLEFFVFFVAPVLVEIILAYITFKLLSKVDWTKPYKSEER</sequence>
<feature type="transmembrane region" description="Helical" evidence="1">
    <location>
        <begin position="422"/>
        <end position="444"/>
    </location>
</feature>
<accession>A0A7V3RFB0</accession>
<feature type="transmembrane region" description="Helical" evidence="1">
    <location>
        <begin position="189"/>
        <end position="208"/>
    </location>
</feature>
<comment type="caution">
    <text evidence="2">The sequence shown here is derived from an EMBL/GenBank/DDBJ whole genome shotgun (WGS) entry which is preliminary data.</text>
</comment>
<evidence type="ECO:0000313" key="2">
    <source>
        <dbReference type="EMBL" id="HGE75598.1"/>
    </source>
</evidence>
<keyword evidence="1" id="KW-1133">Transmembrane helix</keyword>
<feature type="transmembrane region" description="Helical" evidence="1">
    <location>
        <begin position="61"/>
        <end position="86"/>
    </location>
</feature>
<evidence type="ECO:0000256" key="1">
    <source>
        <dbReference type="SAM" id="Phobius"/>
    </source>
</evidence>
<dbReference type="InterPro" id="IPR018646">
    <property type="entry name" value="12TM_1"/>
</dbReference>
<dbReference type="AlphaFoldDB" id="A0A7V3RFB0"/>
<keyword evidence="1" id="KW-0472">Membrane</keyword>
<organism evidence="2">
    <name type="scientific">Mesoaciditoga lauensis</name>
    <dbReference type="NCBI Taxonomy" id="1495039"/>
    <lineage>
        <taxon>Bacteria</taxon>
        <taxon>Thermotogati</taxon>
        <taxon>Thermotogota</taxon>
        <taxon>Thermotogae</taxon>
        <taxon>Mesoaciditogales</taxon>
        <taxon>Mesoaciditogaceae</taxon>
        <taxon>Mesoaciditoga</taxon>
    </lineage>
</organism>
<proteinExistence type="predicted"/>
<dbReference type="EMBL" id="DTPE01000223">
    <property type="protein sequence ID" value="HGE75598.1"/>
    <property type="molecule type" value="Genomic_DNA"/>
</dbReference>
<reference evidence="2" key="1">
    <citation type="journal article" date="2020" name="mSystems">
        <title>Genome- and Community-Level Interaction Insights into Carbon Utilization and Element Cycling Functions of Hydrothermarchaeota in Hydrothermal Sediment.</title>
        <authorList>
            <person name="Zhou Z."/>
            <person name="Liu Y."/>
            <person name="Xu W."/>
            <person name="Pan J."/>
            <person name="Luo Z.H."/>
            <person name="Li M."/>
        </authorList>
    </citation>
    <scope>NUCLEOTIDE SEQUENCE [LARGE SCALE GENOMIC DNA]</scope>
    <source>
        <strain evidence="2">SpSt-966</strain>
    </source>
</reference>
<name>A0A7V3RFB0_9BACT</name>
<feature type="transmembrane region" description="Helical" evidence="1">
    <location>
        <begin position="315"/>
        <end position="336"/>
    </location>
</feature>
<feature type="transmembrane region" description="Helical" evidence="1">
    <location>
        <begin position="29"/>
        <end position="49"/>
    </location>
</feature>
<feature type="transmembrane region" description="Helical" evidence="1">
    <location>
        <begin position="124"/>
        <end position="143"/>
    </location>
</feature>
<dbReference type="Pfam" id="PF09847">
    <property type="entry name" value="12TM_1"/>
    <property type="match status" value="1"/>
</dbReference>
<feature type="transmembrane region" description="Helical" evidence="1">
    <location>
        <begin position="149"/>
        <end position="177"/>
    </location>
</feature>